<dbReference type="PRINTS" id="PR00039">
    <property type="entry name" value="HTHLYSR"/>
</dbReference>
<evidence type="ECO:0000256" key="1">
    <source>
        <dbReference type="ARBA" id="ARBA00009437"/>
    </source>
</evidence>
<evidence type="ECO:0000256" key="2">
    <source>
        <dbReference type="ARBA" id="ARBA00023015"/>
    </source>
</evidence>
<keyword evidence="7" id="KW-1185">Reference proteome</keyword>
<comment type="caution">
    <text evidence="6">The sequence shown here is derived from an EMBL/GenBank/DDBJ whole genome shotgun (WGS) entry which is preliminary data.</text>
</comment>
<gene>
    <name evidence="6" type="ORF">JANAI62_04880</name>
</gene>
<dbReference type="SUPFAM" id="SSF53850">
    <property type="entry name" value="Periplasmic binding protein-like II"/>
    <property type="match status" value="1"/>
</dbReference>
<evidence type="ECO:0000256" key="3">
    <source>
        <dbReference type="ARBA" id="ARBA00023125"/>
    </source>
</evidence>
<evidence type="ECO:0000256" key="4">
    <source>
        <dbReference type="ARBA" id="ARBA00023163"/>
    </source>
</evidence>
<dbReference type="InterPro" id="IPR005119">
    <property type="entry name" value="LysR_subst-bd"/>
</dbReference>
<organism evidence="6 7">
    <name type="scientific">Jannaschia pagri</name>
    <dbReference type="NCBI Taxonomy" id="2829797"/>
    <lineage>
        <taxon>Bacteria</taxon>
        <taxon>Pseudomonadati</taxon>
        <taxon>Pseudomonadota</taxon>
        <taxon>Alphaproteobacteria</taxon>
        <taxon>Rhodobacterales</taxon>
        <taxon>Roseobacteraceae</taxon>
        <taxon>Jannaschia</taxon>
    </lineage>
</organism>
<sequence>MDLNALESFVLSAETLNFSQTAQRRNTVQSAISAQIRKLEQEVGHKLFDRGRGKAMTLTPEGRALAVQGRRILGLADEAVRSLDTARQARPLRLGTTVTLALSVVPEALAETAGQTRVEIDCDRSDRLLARLDAGDIDVALMMDQGRRSDRAMVVDMPLVWVAAHGFALAPDADVPLVFLTDGRDLRSHAFAALDRVGRRGFLAHLSPHPIGLRALVQAGLAVTIMPQAAVREPLYRVSKTAGLPALPRVALSLYRRTGADVPGTEALTAGVRRAICSGDGPGP</sequence>
<dbReference type="InterPro" id="IPR050176">
    <property type="entry name" value="LTTR"/>
</dbReference>
<keyword evidence="4" id="KW-0804">Transcription</keyword>
<dbReference type="InterPro" id="IPR000847">
    <property type="entry name" value="LysR_HTH_N"/>
</dbReference>
<keyword evidence="3" id="KW-0238">DNA-binding</keyword>
<dbReference type="PANTHER" id="PTHR30579">
    <property type="entry name" value="TRANSCRIPTIONAL REGULATOR"/>
    <property type="match status" value="1"/>
</dbReference>
<dbReference type="PANTHER" id="PTHR30579:SF7">
    <property type="entry name" value="HTH-TYPE TRANSCRIPTIONAL REGULATOR LRHA-RELATED"/>
    <property type="match status" value="1"/>
</dbReference>
<keyword evidence="2" id="KW-0805">Transcription regulation</keyword>
<proteinExistence type="inferred from homology"/>
<dbReference type="Pfam" id="PF00126">
    <property type="entry name" value="HTH_1"/>
    <property type="match status" value="1"/>
</dbReference>
<evidence type="ECO:0000259" key="5">
    <source>
        <dbReference type="PROSITE" id="PS50931"/>
    </source>
</evidence>
<feature type="domain" description="HTH lysR-type" evidence="5">
    <location>
        <begin position="1"/>
        <end position="59"/>
    </location>
</feature>
<dbReference type="RefSeq" id="WP_220747370.1">
    <property type="nucleotide sequence ID" value="NZ_BPFH01000001.1"/>
</dbReference>
<protein>
    <submittedName>
        <fullName evidence="6">LysR family transcriptional regulator</fullName>
    </submittedName>
</protein>
<reference evidence="6 7" key="1">
    <citation type="submission" date="2021-05" db="EMBL/GenBank/DDBJ databases">
        <title>Bacteria Genome sequencing.</title>
        <authorList>
            <person name="Takabe Y."/>
            <person name="Nakajima Y."/>
            <person name="Suzuki S."/>
            <person name="Shiozaki T."/>
        </authorList>
    </citation>
    <scope>NUCLEOTIDE SEQUENCE [LARGE SCALE GENOMIC DNA]</scope>
    <source>
        <strain evidence="6 7">AI_62</strain>
    </source>
</reference>
<dbReference type="InterPro" id="IPR036390">
    <property type="entry name" value="WH_DNA-bd_sf"/>
</dbReference>
<dbReference type="Gene3D" id="3.40.190.10">
    <property type="entry name" value="Periplasmic binding protein-like II"/>
    <property type="match status" value="2"/>
</dbReference>
<dbReference type="SUPFAM" id="SSF46785">
    <property type="entry name" value="Winged helix' DNA-binding domain"/>
    <property type="match status" value="1"/>
</dbReference>
<name>A0ABQ4NHI0_9RHOB</name>
<evidence type="ECO:0000313" key="7">
    <source>
        <dbReference type="Proteomes" id="UP000786693"/>
    </source>
</evidence>
<dbReference type="PROSITE" id="PS50931">
    <property type="entry name" value="HTH_LYSR"/>
    <property type="match status" value="1"/>
</dbReference>
<dbReference type="EMBL" id="BPFH01000001">
    <property type="protein sequence ID" value="GIT93865.1"/>
    <property type="molecule type" value="Genomic_DNA"/>
</dbReference>
<evidence type="ECO:0000313" key="6">
    <source>
        <dbReference type="EMBL" id="GIT93865.1"/>
    </source>
</evidence>
<dbReference type="Pfam" id="PF03466">
    <property type="entry name" value="LysR_substrate"/>
    <property type="match status" value="1"/>
</dbReference>
<dbReference type="Gene3D" id="1.10.10.10">
    <property type="entry name" value="Winged helix-like DNA-binding domain superfamily/Winged helix DNA-binding domain"/>
    <property type="match status" value="1"/>
</dbReference>
<dbReference type="Proteomes" id="UP000786693">
    <property type="component" value="Unassembled WGS sequence"/>
</dbReference>
<comment type="similarity">
    <text evidence="1">Belongs to the LysR transcriptional regulatory family.</text>
</comment>
<accession>A0ABQ4NHI0</accession>
<dbReference type="InterPro" id="IPR036388">
    <property type="entry name" value="WH-like_DNA-bd_sf"/>
</dbReference>